<dbReference type="InterPro" id="IPR001025">
    <property type="entry name" value="BAH_dom"/>
</dbReference>
<feature type="region of interest" description="Disordered" evidence="1">
    <location>
        <begin position="573"/>
        <end position="596"/>
    </location>
</feature>
<dbReference type="PROSITE" id="PS51038">
    <property type="entry name" value="BAH"/>
    <property type="match status" value="1"/>
</dbReference>
<proteinExistence type="predicted"/>
<feature type="domain" description="BAH" evidence="2">
    <location>
        <begin position="169"/>
        <end position="288"/>
    </location>
</feature>
<dbReference type="SMART" id="SM00439">
    <property type="entry name" value="BAH"/>
    <property type="match status" value="1"/>
</dbReference>
<dbReference type="InterPro" id="IPR014002">
    <property type="entry name" value="Agenet_dom_plant"/>
</dbReference>
<dbReference type="PANTHER" id="PTHR31917">
    <property type="entry name" value="AGENET DOMAIN-CONTAINING PROTEIN-RELATED"/>
    <property type="match status" value="1"/>
</dbReference>
<protein>
    <recommendedName>
        <fullName evidence="2">BAH domain-containing protein</fullName>
    </recommendedName>
</protein>
<keyword evidence="4" id="KW-1185">Reference proteome</keyword>
<comment type="caution">
    <text evidence="3">The sequence shown here is derived from an EMBL/GenBank/DDBJ whole genome shotgun (WGS) entry which is preliminary data.</text>
</comment>
<evidence type="ECO:0000313" key="4">
    <source>
        <dbReference type="Proteomes" id="UP001552299"/>
    </source>
</evidence>
<dbReference type="AlphaFoldDB" id="A0ABD0VHL5"/>
<dbReference type="Pfam" id="PF01426">
    <property type="entry name" value="BAH"/>
    <property type="match status" value="1"/>
</dbReference>
<evidence type="ECO:0000256" key="1">
    <source>
        <dbReference type="SAM" id="MobiDB-lite"/>
    </source>
</evidence>
<organism evidence="3 4">
    <name type="scientific">Dendrobium thyrsiflorum</name>
    <name type="common">Pinecone-like raceme dendrobium</name>
    <name type="synonym">Orchid</name>
    <dbReference type="NCBI Taxonomy" id="117978"/>
    <lineage>
        <taxon>Eukaryota</taxon>
        <taxon>Viridiplantae</taxon>
        <taxon>Streptophyta</taxon>
        <taxon>Embryophyta</taxon>
        <taxon>Tracheophyta</taxon>
        <taxon>Spermatophyta</taxon>
        <taxon>Magnoliopsida</taxon>
        <taxon>Liliopsida</taxon>
        <taxon>Asparagales</taxon>
        <taxon>Orchidaceae</taxon>
        <taxon>Epidendroideae</taxon>
        <taxon>Malaxideae</taxon>
        <taxon>Dendrobiinae</taxon>
        <taxon>Dendrobium</taxon>
    </lineage>
</organism>
<dbReference type="CDD" id="cd20405">
    <property type="entry name" value="Tudor_Agenet_AtDUF_rpt1_3"/>
    <property type="match status" value="1"/>
</dbReference>
<dbReference type="PANTHER" id="PTHR31917:SF58">
    <property type="entry name" value="AGENET AND BROMO-ADJACENT HOMOLOGY (BAH) DOMAIN-CONTAINING PROTEIN"/>
    <property type="match status" value="1"/>
</dbReference>
<sequence length="709" mass="80839">MDSEFQGWVRWEEEIVSNDRGRREVHYYVRDDGGGRDLAVVGREKSARHMAYAVPAKFYQSLISLSDTASPSDVNSATAALPSDLKFRTRRQVVDWLSLLVSDSTPYGLAPVLDRYSDDEDASPASIPVSKVLSSGRMRHHSEEFSWLGSPWNCKKRRKHYQSFCRNGITISVHDFIYVLSEDNKRLVAYIEDLYEDVRVNNMVAVRWFHKVDEISIVLPPDTNDREIFFSLCLQDFSVECVDGLAAVLGFEDFDKFQKEALQRYSSWDPFLCRRQIDKEEVKPFDITQVQGYWGQDLLRSMYPSCFKLRLKIKGHGSSVDGNKNSFDFQGNCKRKPHSNSGGVDVEGLINDIDKSKALSVGNRLERHDRVKSSAAALFRRGLVKQVDSQQHNLITSGLGIEVLSQDSGIRGCWFCCVVLKRNRDRIKVQYRDVEDADGTGNLEEWVSTSRIATTDKLGIRISGRRIVRPSPPKKDESLCSYEVGKVVDAWLHDGWWEGIVISNESEGKIHVYFPGEQQVSSFRPADLRPSQDWVENKWNYIKARPDIATLLLSELDHEKCSDCVTFQPSPSVVQTEAAAPRQEKGDRSPPFGRAETCKSQLVRNPLLEKRERNESDLVRSYFHDGLRWSSSRKRTHVRQLATKFFSSKRRRIDFSHKCSRQLKAKVSDKSSTFLIPKSLKAVEQDNCKSGGDPLFGPPMTFCSNLVMT</sequence>
<dbReference type="SMART" id="SM00743">
    <property type="entry name" value="Agenet"/>
    <property type="match status" value="2"/>
</dbReference>
<dbReference type="InterPro" id="IPR043151">
    <property type="entry name" value="BAH_sf"/>
</dbReference>
<accession>A0ABD0VHL5</accession>
<dbReference type="Proteomes" id="UP001552299">
    <property type="component" value="Unassembled WGS sequence"/>
</dbReference>
<evidence type="ECO:0000313" key="3">
    <source>
        <dbReference type="EMBL" id="KAL0924639.1"/>
    </source>
</evidence>
<dbReference type="Gene3D" id="2.30.30.490">
    <property type="match status" value="1"/>
</dbReference>
<gene>
    <name evidence="3" type="ORF">M5K25_005488</name>
</gene>
<dbReference type="InterPro" id="IPR008395">
    <property type="entry name" value="Agenet-like_dom"/>
</dbReference>
<reference evidence="3 4" key="1">
    <citation type="journal article" date="2024" name="Plant Biotechnol. J.">
        <title>Dendrobium thyrsiflorum genome and its molecular insights into genes involved in important horticultural traits.</title>
        <authorList>
            <person name="Chen B."/>
            <person name="Wang J.Y."/>
            <person name="Zheng P.J."/>
            <person name="Li K.L."/>
            <person name="Liang Y.M."/>
            <person name="Chen X.F."/>
            <person name="Zhang C."/>
            <person name="Zhao X."/>
            <person name="He X."/>
            <person name="Zhang G.Q."/>
            <person name="Liu Z.J."/>
            <person name="Xu Q."/>
        </authorList>
    </citation>
    <scope>NUCLEOTIDE SEQUENCE [LARGE SCALE GENOMIC DNA]</scope>
    <source>
        <strain evidence="3">GZMU011</strain>
    </source>
</reference>
<dbReference type="EMBL" id="JANQDX010000005">
    <property type="protein sequence ID" value="KAL0924639.1"/>
    <property type="molecule type" value="Genomic_DNA"/>
</dbReference>
<dbReference type="Pfam" id="PF05641">
    <property type="entry name" value="Agenet"/>
    <property type="match status" value="1"/>
</dbReference>
<name>A0ABD0VHL5_DENTH</name>
<evidence type="ECO:0000259" key="2">
    <source>
        <dbReference type="PROSITE" id="PS51038"/>
    </source>
</evidence>